<dbReference type="GO" id="GO:0004519">
    <property type="term" value="F:endonuclease activity"/>
    <property type="evidence" value="ECO:0007669"/>
    <property type="project" value="InterPro"/>
</dbReference>
<sequence length="253" mass="29329">MGQIKFSKARFMRAFNFAGNAVEFIGKMPVFKAKNEDFFKNWSPEMTYVLGFFAADGNMIKNKRGAHFIAFYSTDRDILEKIKFCLGSDHKIYIRKKNLQNKNWKKAYQIQIGSKEIFKDLLRLGFMPNKSLILKMPKIPRALAPHFLRGYFDGDGHVSASEYQKKDRKHKSKIIITGLTSGSKKFLKGLWGVLKKYAVVKGGTLFYAQGHRLCFSSNDSFGLYNFMYKDAGKLYLSRKKVIFEHYFKNLLRA</sequence>
<dbReference type="AlphaFoldDB" id="A0A1F8GKQ5"/>
<dbReference type="EMBL" id="MGKL01000011">
    <property type="protein sequence ID" value="OGN25975.1"/>
    <property type="molecule type" value="Genomic_DNA"/>
</dbReference>
<evidence type="ECO:0000313" key="2">
    <source>
        <dbReference type="EMBL" id="OGN25975.1"/>
    </source>
</evidence>
<dbReference type="STRING" id="1802697.A2925_04565"/>
<gene>
    <name evidence="2" type="ORF">A2925_04565</name>
</gene>
<dbReference type="PROSITE" id="PS50819">
    <property type="entry name" value="INTEIN_ENDONUCLEASE"/>
    <property type="match status" value="1"/>
</dbReference>
<feature type="domain" description="DOD-type homing endonuclease" evidence="1">
    <location>
        <begin position="49"/>
        <end position="199"/>
    </location>
</feature>
<reference evidence="2 3" key="1">
    <citation type="journal article" date="2016" name="Nat. Commun.">
        <title>Thousands of microbial genomes shed light on interconnected biogeochemical processes in an aquifer system.</title>
        <authorList>
            <person name="Anantharaman K."/>
            <person name="Brown C.T."/>
            <person name="Hug L.A."/>
            <person name="Sharon I."/>
            <person name="Castelle C.J."/>
            <person name="Probst A.J."/>
            <person name="Thomas B.C."/>
            <person name="Singh A."/>
            <person name="Wilkins M.J."/>
            <person name="Karaoz U."/>
            <person name="Brodie E.L."/>
            <person name="Williams K.H."/>
            <person name="Hubbard S.S."/>
            <person name="Banfield J.F."/>
        </authorList>
    </citation>
    <scope>NUCLEOTIDE SEQUENCE [LARGE SCALE GENOMIC DNA]</scope>
</reference>
<dbReference type="Pfam" id="PF14528">
    <property type="entry name" value="LAGLIDADG_3"/>
    <property type="match status" value="2"/>
</dbReference>
<protein>
    <recommendedName>
        <fullName evidence="1">DOD-type homing endonuclease domain-containing protein</fullName>
    </recommendedName>
</protein>
<evidence type="ECO:0000313" key="3">
    <source>
        <dbReference type="Proteomes" id="UP000178256"/>
    </source>
</evidence>
<evidence type="ECO:0000259" key="1">
    <source>
        <dbReference type="PROSITE" id="PS50819"/>
    </source>
</evidence>
<accession>A0A1F8GKQ5</accession>
<dbReference type="Proteomes" id="UP000178256">
    <property type="component" value="Unassembled WGS sequence"/>
</dbReference>
<dbReference type="InterPro" id="IPR004042">
    <property type="entry name" value="Intein_endonuc_central"/>
</dbReference>
<comment type="caution">
    <text evidence="2">The sequence shown here is derived from an EMBL/GenBank/DDBJ whole genome shotgun (WGS) entry which is preliminary data.</text>
</comment>
<proteinExistence type="predicted"/>
<dbReference type="Gene3D" id="3.10.28.10">
    <property type="entry name" value="Homing endonucleases"/>
    <property type="match status" value="1"/>
</dbReference>
<dbReference type="InterPro" id="IPR027434">
    <property type="entry name" value="Homing_endonucl"/>
</dbReference>
<organism evidence="2 3">
    <name type="scientific">Candidatus Yanofskybacteria bacterium RIFCSPLOWO2_01_FULL_44_22</name>
    <dbReference type="NCBI Taxonomy" id="1802697"/>
    <lineage>
        <taxon>Bacteria</taxon>
        <taxon>Candidatus Yanofskyibacteriota</taxon>
    </lineage>
</organism>
<dbReference type="SUPFAM" id="SSF55608">
    <property type="entry name" value="Homing endonucleases"/>
    <property type="match status" value="2"/>
</dbReference>
<dbReference type="InterPro" id="IPR004860">
    <property type="entry name" value="LAGLIDADG_dom"/>
</dbReference>
<name>A0A1F8GKQ5_9BACT</name>